<protein>
    <submittedName>
        <fullName evidence="6">Putative O-methyltransferase family protein</fullName>
    </submittedName>
</protein>
<evidence type="ECO:0000256" key="3">
    <source>
        <dbReference type="ARBA" id="ARBA00022691"/>
    </source>
</evidence>
<evidence type="ECO:0000256" key="4">
    <source>
        <dbReference type="ARBA" id="ARBA00038277"/>
    </source>
</evidence>
<dbReference type="GO" id="GO:0008171">
    <property type="term" value="F:O-methyltransferase activity"/>
    <property type="evidence" value="ECO:0007669"/>
    <property type="project" value="InterPro"/>
</dbReference>
<dbReference type="InterPro" id="IPR001077">
    <property type="entry name" value="COMT_C"/>
</dbReference>
<sequence length="290" mass="32498">MRMLVNKSIFAEPEPGFYAHTPVSLVICAPNMTDLLSHRLEDGFRAASRHAEALARLQYRDPTAEDILGFQLAFSTTRNYWDYVEKDDPECGQRFSKAMRAVTVNKLGDVPKLYPFNKLVDDGGVIVDVGGGMGQVAQSILSHWPDLGLECIVQDKFAIKSGSTHPSLEMQTYDFFCPQPVKGAAAYLFRHIFHDWPDDACIKILKNTVEALNPHRSRILICDQIMEEKNPSAAAVLYDIDMMCLYGGKERTLSEWEALLKAANPKLQIKNVFRSPNQVSGILDVRLCCA</sequence>
<keyword evidence="2 6" id="KW-0808">Transferase</keyword>
<organism evidence="6 7">
    <name type="scientific">Aspergillus calidoustus</name>
    <dbReference type="NCBI Taxonomy" id="454130"/>
    <lineage>
        <taxon>Eukaryota</taxon>
        <taxon>Fungi</taxon>
        <taxon>Dikarya</taxon>
        <taxon>Ascomycota</taxon>
        <taxon>Pezizomycotina</taxon>
        <taxon>Eurotiomycetes</taxon>
        <taxon>Eurotiomycetidae</taxon>
        <taxon>Eurotiales</taxon>
        <taxon>Aspergillaceae</taxon>
        <taxon>Aspergillus</taxon>
        <taxon>Aspergillus subgen. Nidulantes</taxon>
    </lineage>
</organism>
<dbReference type="InterPro" id="IPR016461">
    <property type="entry name" value="COMT-like"/>
</dbReference>
<accession>A0A0U5CHT6</accession>
<evidence type="ECO:0000256" key="1">
    <source>
        <dbReference type="ARBA" id="ARBA00022603"/>
    </source>
</evidence>
<feature type="domain" description="O-methyltransferase C-terminal" evidence="5">
    <location>
        <begin position="70"/>
        <end position="263"/>
    </location>
</feature>
<name>A0A0U5CHT6_ASPCI</name>
<dbReference type="PROSITE" id="PS51683">
    <property type="entry name" value="SAM_OMT_II"/>
    <property type="match status" value="1"/>
</dbReference>
<dbReference type="OrthoDB" id="2410195at2759"/>
<dbReference type="Proteomes" id="UP000054771">
    <property type="component" value="Unassembled WGS sequence"/>
</dbReference>
<dbReference type="PANTHER" id="PTHR43712:SF5">
    <property type="entry name" value="O-METHYLTRANSFERASE ASQN-RELATED"/>
    <property type="match status" value="1"/>
</dbReference>
<dbReference type="PANTHER" id="PTHR43712">
    <property type="entry name" value="PUTATIVE (AFU_ORTHOLOGUE AFUA_4G14580)-RELATED"/>
    <property type="match status" value="1"/>
</dbReference>
<dbReference type="OMA" id="DIDMMCL"/>
<dbReference type="SUPFAM" id="SSF53335">
    <property type="entry name" value="S-adenosyl-L-methionine-dependent methyltransferases"/>
    <property type="match status" value="1"/>
</dbReference>
<evidence type="ECO:0000313" key="7">
    <source>
        <dbReference type="Proteomes" id="UP000054771"/>
    </source>
</evidence>
<proteinExistence type="inferred from homology"/>
<comment type="similarity">
    <text evidence="4">Belongs to the class I-like SAM-binding methyltransferase superfamily. Cation-independent O-methyltransferase family.</text>
</comment>
<dbReference type="Gene3D" id="3.40.50.150">
    <property type="entry name" value="Vaccinia Virus protein VP39"/>
    <property type="match status" value="1"/>
</dbReference>
<keyword evidence="1 6" id="KW-0489">Methyltransferase</keyword>
<keyword evidence="7" id="KW-1185">Reference proteome</keyword>
<keyword evidence="3" id="KW-0949">S-adenosyl-L-methionine</keyword>
<dbReference type="EMBL" id="CDMC01000018">
    <property type="protein sequence ID" value="CEL10394.1"/>
    <property type="molecule type" value="Genomic_DNA"/>
</dbReference>
<dbReference type="InterPro" id="IPR029063">
    <property type="entry name" value="SAM-dependent_MTases_sf"/>
</dbReference>
<dbReference type="GO" id="GO:0044550">
    <property type="term" value="P:secondary metabolite biosynthetic process"/>
    <property type="evidence" value="ECO:0007669"/>
    <property type="project" value="UniProtKB-ARBA"/>
</dbReference>
<evidence type="ECO:0000256" key="2">
    <source>
        <dbReference type="ARBA" id="ARBA00022679"/>
    </source>
</evidence>
<dbReference type="Pfam" id="PF00891">
    <property type="entry name" value="Methyltransf_2"/>
    <property type="match status" value="1"/>
</dbReference>
<dbReference type="GO" id="GO:0032259">
    <property type="term" value="P:methylation"/>
    <property type="evidence" value="ECO:0007669"/>
    <property type="project" value="UniProtKB-KW"/>
</dbReference>
<dbReference type="AlphaFoldDB" id="A0A0U5CHT6"/>
<gene>
    <name evidence="6" type="ORF">ASPCAL13514</name>
</gene>
<evidence type="ECO:0000313" key="6">
    <source>
        <dbReference type="EMBL" id="CEL10394.1"/>
    </source>
</evidence>
<reference evidence="7" key="1">
    <citation type="journal article" date="2016" name="Genome Announc.">
        <title>Draft genome sequences of fungus Aspergillus calidoustus.</title>
        <authorList>
            <person name="Horn F."/>
            <person name="Linde J."/>
            <person name="Mattern D.J."/>
            <person name="Walther G."/>
            <person name="Guthke R."/>
            <person name="Scherlach K."/>
            <person name="Martin K."/>
            <person name="Brakhage A.A."/>
            <person name="Petzke L."/>
            <person name="Valiante V."/>
        </authorList>
    </citation>
    <scope>NUCLEOTIDE SEQUENCE [LARGE SCALE GENOMIC DNA]</scope>
    <source>
        <strain evidence="7">SF006504</strain>
    </source>
</reference>
<evidence type="ECO:0000259" key="5">
    <source>
        <dbReference type="Pfam" id="PF00891"/>
    </source>
</evidence>